<dbReference type="PANTHER" id="PTHR23508">
    <property type="entry name" value="CARBOXYLIC ACID TRANSPORTER PROTEIN HOMOLOG"/>
    <property type="match status" value="1"/>
</dbReference>
<dbReference type="Gene3D" id="1.20.1250.20">
    <property type="entry name" value="MFS general substrate transporter like domains"/>
    <property type="match status" value="1"/>
</dbReference>
<feature type="transmembrane region" description="Helical" evidence="5">
    <location>
        <begin position="173"/>
        <end position="192"/>
    </location>
</feature>
<protein>
    <submittedName>
        <fullName evidence="7 9">Cis-muconate transport protein</fullName>
    </submittedName>
    <submittedName>
        <fullName evidence="8">MFS transporter</fullName>
    </submittedName>
</protein>
<evidence type="ECO:0000256" key="3">
    <source>
        <dbReference type="ARBA" id="ARBA00022989"/>
    </source>
</evidence>
<evidence type="ECO:0000256" key="2">
    <source>
        <dbReference type="ARBA" id="ARBA00022692"/>
    </source>
</evidence>
<sequence>MDIINKEMESPSKKTQIFVFLFALIALIVDGADVMMLSYSMVSLKAEFGLTSFQAGTFASFTLMGMLVGGVIGGWTCDKYGRVRTIAVSVGLFSIGTFLLGHTHNYWQFGLTRFFASMPLGAVYLASNILVSEYFSSKYRSTIMSTMLSGYIMGFILAAYLSGIIIPEYGWRWLFYIAIIPIVLVLFIQKFIPEPLAWRKLQELKAKGISANPVTNLKNPAHQTGLKQILQNPESRLMFICWTLISFFLLYGYYGVNVWMPSYLEKDLGMNFKSMTNYMIGSYLATILGKISAGIMADKLGRRIVFSLGCVCTAGFLLILVNYNNPSNILMLLIIFGFVYGFSTGIHTTYLTESFSTANRGLAAGISYNIGRIGGAIAPPTIGLIATHTSFTIGFFVICIAYVITALIPAIFVKDRMYDPQST</sequence>
<dbReference type="PANTHER" id="PTHR23508:SF10">
    <property type="entry name" value="CARBOXYLIC ACID TRANSPORTER PROTEIN HOMOLOG"/>
    <property type="match status" value="1"/>
</dbReference>
<dbReference type="Pfam" id="PF07690">
    <property type="entry name" value="MFS_1"/>
    <property type="match status" value="1"/>
</dbReference>
<feature type="transmembrane region" description="Helical" evidence="5">
    <location>
        <begin position="114"/>
        <end position="136"/>
    </location>
</feature>
<evidence type="ECO:0000256" key="1">
    <source>
        <dbReference type="ARBA" id="ARBA00004141"/>
    </source>
</evidence>
<dbReference type="RefSeq" id="WP_050444602.1">
    <property type="nucleotide sequence ID" value="NZ_CAUYZO010000003.1"/>
</dbReference>
<feature type="transmembrane region" description="Helical" evidence="5">
    <location>
        <begin position="391"/>
        <end position="413"/>
    </location>
</feature>
<evidence type="ECO:0000256" key="5">
    <source>
        <dbReference type="SAM" id="Phobius"/>
    </source>
</evidence>
<feature type="transmembrane region" description="Helical" evidence="5">
    <location>
        <begin position="83"/>
        <end position="102"/>
    </location>
</feature>
<feature type="transmembrane region" description="Helical" evidence="5">
    <location>
        <begin position="362"/>
        <end position="385"/>
    </location>
</feature>
<feature type="domain" description="Major facilitator superfamily (MFS) profile" evidence="6">
    <location>
        <begin position="19"/>
        <end position="417"/>
    </location>
</feature>
<feature type="transmembrane region" description="Helical" evidence="5">
    <location>
        <begin position="148"/>
        <end position="167"/>
    </location>
</feature>
<feature type="transmembrane region" description="Helical" evidence="5">
    <location>
        <begin position="329"/>
        <end position="350"/>
    </location>
</feature>
<evidence type="ECO:0000259" key="6">
    <source>
        <dbReference type="PROSITE" id="PS50850"/>
    </source>
</evidence>
<evidence type="ECO:0000313" key="10">
    <source>
        <dbReference type="Proteomes" id="UP000066661"/>
    </source>
</evidence>
<feature type="transmembrane region" description="Helical" evidence="5">
    <location>
        <begin position="237"/>
        <end position="256"/>
    </location>
</feature>
<dbReference type="EMBL" id="WWCH01000001">
    <property type="protein sequence ID" value="MYM78342.1"/>
    <property type="molecule type" value="Genomic_DNA"/>
</dbReference>
<evidence type="ECO:0000313" key="7">
    <source>
        <dbReference type="EMBL" id="CUW35265.1"/>
    </source>
</evidence>
<dbReference type="InterPro" id="IPR005829">
    <property type="entry name" value="Sugar_transporter_CS"/>
</dbReference>
<name>A0A333W932_ACIBA</name>
<evidence type="ECO:0000313" key="12">
    <source>
        <dbReference type="Proteomes" id="UP000480763"/>
    </source>
</evidence>
<dbReference type="PROSITE" id="PS50850">
    <property type="entry name" value="MFS"/>
    <property type="match status" value="1"/>
</dbReference>
<gene>
    <name evidence="9" type="primary">nanT_2</name>
    <name evidence="7" type="ORF">ABR2091_1863</name>
    <name evidence="8" type="ORF">GSE42_10395</name>
    <name evidence="9" type="ORF">SAMEA104305318_03868</name>
</gene>
<keyword evidence="3 5" id="KW-1133">Transmembrane helix</keyword>
<dbReference type="SUPFAM" id="SSF103473">
    <property type="entry name" value="MFS general substrate transporter"/>
    <property type="match status" value="1"/>
</dbReference>
<feature type="transmembrane region" description="Helical" evidence="5">
    <location>
        <begin position="304"/>
        <end position="323"/>
    </location>
</feature>
<reference evidence="9 11" key="3">
    <citation type="submission" date="2018-07" db="EMBL/GenBank/DDBJ databases">
        <authorList>
            <consortium name="Pathogen Informatics"/>
        </authorList>
    </citation>
    <scope>NUCLEOTIDE SEQUENCE [LARGE SCALE GENOMIC DNA]</scope>
    <source>
        <strain evidence="9 11">4300STDY7045823</strain>
    </source>
</reference>
<keyword evidence="2 5" id="KW-0812">Transmembrane</keyword>
<feature type="transmembrane region" description="Helical" evidence="5">
    <location>
        <begin position="55"/>
        <end position="76"/>
    </location>
</feature>
<organism evidence="9 11">
    <name type="scientific">Acinetobacter baumannii</name>
    <dbReference type="NCBI Taxonomy" id="470"/>
    <lineage>
        <taxon>Bacteria</taxon>
        <taxon>Pseudomonadati</taxon>
        <taxon>Pseudomonadota</taxon>
        <taxon>Gammaproteobacteria</taxon>
        <taxon>Moraxellales</taxon>
        <taxon>Moraxellaceae</taxon>
        <taxon>Acinetobacter</taxon>
        <taxon>Acinetobacter calcoaceticus/baumannii complex</taxon>
    </lineage>
</organism>
<dbReference type="InterPro" id="IPR020846">
    <property type="entry name" value="MFS_dom"/>
</dbReference>
<keyword evidence="4 5" id="KW-0472">Membrane</keyword>
<dbReference type="GO" id="GO:0046943">
    <property type="term" value="F:carboxylic acid transmembrane transporter activity"/>
    <property type="evidence" value="ECO:0007669"/>
    <property type="project" value="TreeGrafter"/>
</dbReference>
<evidence type="ECO:0000313" key="9">
    <source>
        <dbReference type="EMBL" id="SST32250.1"/>
    </source>
</evidence>
<dbReference type="InterPro" id="IPR036259">
    <property type="entry name" value="MFS_trans_sf"/>
</dbReference>
<evidence type="ECO:0000313" key="11">
    <source>
        <dbReference type="Proteomes" id="UP000252694"/>
    </source>
</evidence>
<dbReference type="InterPro" id="IPR011701">
    <property type="entry name" value="MFS"/>
</dbReference>
<accession>A0A333W932</accession>
<reference evidence="7 10" key="1">
    <citation type="submission" date="2015-12" db="EMBL/GenBank/DDBJ databases">
        <authorList>
            <person name="Wibberg D."/>
        </authorList>
    </citation>
    <scope>NUCLEOTIDE SEQUENCE [LARGE SCALE GENOMIC DNA]</scope>
    <source>
        <strain evidence="7">R2091</strain>
    </source>
</reference>
<dbReference type="GO" id="GO:0005886">
    <property type="term" value="C:plasma membrane"/>
    <property type="evidence" value="ECO:0007669"/>
    <property type="project" value="TreeGrafter"/>
</dbReference>
<reference evidence="8 12" key="2">
    <citation type="journal article" date="2017" name="Ann. Clin. Microbiol. Antimicrob.">
        <title>New eight genes identified at the clinical multidrug-resistant Acinetobacter baumannii DMS06669 strain in a Vietnam hospital.</title>
        <authorList>
            <person name="Si-Tuan N."/>
            <person name="Ngoc H.M."/>
            <person name="Hang P.T.T."/>
            <person name="Nguyen C."/>
            <person name="Van P.H."/>
            <person name="Huong N.T."/>
        </authorList>
    </citation>
    <scope>NUCLEOTIDE SEQUENCE [LARGE SCALE GENOMIC DNA]</scope>
    <source>
        <strain evidence="8 12">DMS06669</strain>
    </source>
</reference>
<reference evidence="8" key="4">
    <citation type="submission" date="2019-12" db="EMBL/GenBank/DDBJ databases">
        <authorList>
            <person name="Nguyen S.-T."/>
        </authorList>
    </citation>
    <scope>NUCLEOTIDE SEQUENCE</scope>
    <source>
        <strain evidence="8">DMS06669</strain>
    </source>
</reference>
<dbReference type="PROSITE" id="PS00216">
    <property type="entry name" value="SUGAR_TRANSPORT_1"/>
    <property type="match status" value="1"/>
</dbReference>
<dbReference type="AlphaFoldDB" id="A0A333W932"/>
<evidence type="ECO:0000313" key="8">
    <source>
        <dbReference type="EMBL" id="MYM78342.1"/>
    </source>
</evidence>
<feature type="transmembrane region" description="Helical" evidence="5">
    <location>
        <begin position="276"/>
        <end position="297"/>
    </location>
</feature>
<proteinExistence type="predicted"/>
<dbReference type="Proteomes" id="UP000252694">
    <property type="component" value="Unassembled WGS sequence"/>
</dbReference>
<dbReference type="Proteomes" id="UP000480763">
    <property type="component" value="Unassembled WGS sequence"/>
</dbReference>
<dbReference type="EMBL" id="UFMQ01000034">
    <property type="protein sequence ID" value="SST32250.1"/>
    <property type="molecule type" value="Genomic_DNA"/>
</dbReference>
<evidence type="ECO:0000256" key="4">
    <source>
        <dbReference type="ARBA" id="ARBA00023136"/>
    </source>
</evidence>
<dbReference type="Proteomes" id="UP000066661">
    <property type="component" value="Chromosome I"/>
</dbReference>
<dbReference type="EMBL" id="LN997846">
    <property type="protein sequence ID" value="CUW35265.1"/>
    <property type="molecule type" value="Genomic_DNA"/>
</dbReference>
<comment type="subcellular location">
    <subcellularLocation>
        <location evidence="1">Membrane</location>
        <topology evidence="1">Multi-pass membrane protein</topology>
    </subcellularLocation>
</comment>